<reference evidence="2" key="1">
    <citation type="submission" date="2022-12" db="EMBL/GenBank/DDBJ databases">
        <authorList>
            <person name="Alioto T."/>
            <person name="Alioto T."/>
            <person name="Gomez Garrido J."/>
        </authorList>
    </citation>
    <scope>NUCLEOTIDE SEQUENCE</scope>
</reference>
<keyword evidence="3" id="KW-1185">Reference proteome</keyword>
<name>A0AA35K3C0_9SAUR</name>
<accession>A0AA35K3C0</accession>
<dbReference type="EMBL" id="OX395128">
    <property type="protein sequence ID" value="CAI5770760.1"/>
    <property type="molecule type" value="Genomic_DNA"/>
</dbReference>
<feature type="region of interest" description="Disordered" evidence="1">
    <location>
        <begin position="1"/>
        <end position="126"/>
    </location>
</feature>
<feature type="compositionally biased region" description="Low complexity" evidence="1">
    <location>
        <begin position="64"/>
        <end position="75"/>
    </location>
</feature>
<proteinExistence type="predicted"/>
<evidence type="ECO:0000313" key="2">
    <source>
        <dbReference type="EMBL" id="CAI5770760.1"/>
    </source>
</evidence>
<dbReference type="Proteomes" id="UP001178461">
    <property type="component" value="Chromosome 3"/>
</dbReference>
<evidence type="ECO:0000313" key="3">
    <source>
        <dbReference type="Proteomes" id="UP001178461"/>
    </source>
</evidence>
<sequence length="126" mass="13170">MRKTRKMGRPLPRLTPRFAVIPHGESRTKGFQPPPSFGKRPANWSRPRAQSPGTVPSKGGKGGAAASRPSPCSGARGEEEAGRGRAYLYHEAGLPRSEPAPSHGIAAARTLHAETGERGAGAGGQL</sequence>
<organism evidence="2 3">
    <name type="scientific">Podarcis lilfordi</name>
    <name type="common">Lilford's wall lizard</name>
    <dbReference type="NCBI Taxonomy" id="74358"/>
    <lineage>
        <taxon>Eukaryota</taxon>
        <taxon>Metazoa</taxon>
        <taxon>Chordata</taxon>
        <taxon>Craniata</taxon>
        <taxon>Vertebrata</taxon>
        <taxon>Euteleostomi</taxon>
        <taxon>Lepidosauria</taxon>
        <taxon>Squamata</taxon>
        <taxon>Bifurcata</taxon>
        <taxon>Unidentata</taxon>
        <taxon>Episquamata</taxon>
        <taxon>Laterata</taxon>
        <taxon>Lacertibaenia</taxon>
        <taxon>Lacertidae</taxon>
        <taxon>Podarcis</taxon>
    </lineage>
</organism>
<evidence type="ECO:0000256" key="1">
    <source>
        <dbReference type="SAM" id="MobiDB-lite"/>
    </source>
</evidence>
<protein>
    <submittedName>
        <fullName evidence="2">Uncharacterized protein</fullName>
    </submittedName>
</protein>
<dbReference type="AlphaFoldDB" id="A0AA35K3C0"/>
<gene>
    <name evidence="2" type="ORF">PODLI_1B037032</name>
</gene>